<evidence type="ECO:0000256" key="1">
    <source>
        <dbReference type="SAM" id="MobiDB-lite"/>
    </source>
</evidence>
<keyword evidence="3" id="KW-1185">Reference proteome</keyword>
<name>A0A9P3GAC6_9APHY</name>
<comment type="caution">
    <text evidence="2">The sequence shown here is derived from an EMBL/GenBank/DDBJ whole genome shotgun (WGS) entry which is preliminary data.</text>
</comment>
<organism evidence="2 3">
    <name type="scientific">Phanerochaete sordida</name>
    <dbReference type="NCBI Taxonomy" id="48140"/>
    <lineage>
        <taxon>Eukaryota</taxon>
        <taxon>Fungi</taxon>
        <taxon>Dikarya</taxon>
        <taxon>Basidiomycota</taxon>
        <taxon>Agaricomycotina</taxon>
        <taxon>Agaricomycetes</taxon>
        <taxon>Polyporales</taxon>
        <taxon>Phanerochaetaceae</taxon>
        <taxon>Phanerochaete</taxon>
    </lineage>
</organism>
<accession>A0A9P3GAC6</accession>
<dbReference type="Proteomes" id="UP000703269">
    <property type="component" value="Unassembled WGS sequence"/>
</dbReference>
<reference evidence="2 3" key="1">
    <citation type="submission" date="2021-08" db="EMBL/GenBank/DDBJ databases">
        <title>Draft Genome Sequence of Phanerochaete sordida strain YK-624.</title>
        <authorList>
            <person name="Mori T."/>
            <person name="Dohra H."/>
            <person name="Suzuki T."/>
            <person name="Kawagishi H."/>
            <person name="Hirai H."/>
        </authorList>
    </citation>
    <scope>NUCLEOTIDE SEQUENCE [LARGE SCALE GENOMIC DNA]</scope>
    <source>
        <strain evidence="2 3">YK-624</strain>
    </source>
</reference>
<dbReference type="AlphaFoldDB" id="A0A9P3GAC6"/>
<dbReference type="EMBL" id="BPQB01000026">
    <property type="protein sequence ID" value="GJE92358.1"/>
    <property type="molecule type" value="Genomic_DNA"/>
</dbReference>
<gene>
    <name evidence="2" type="ORF">PsYK624_085120</name>
</gene>
<proteinExistence type="predicted"/>
<protein>
    <submittedName>
        <fullName evidence="2">Uncharacterized protein</fullName>
    </submittedName>
</protein>
<sequence>MRSEVSADELQLAHASQKEHGPFTDAHGTSREGVFQSAFSVPGVVHPGQVRDDISVPTFPCKVLPAFSTKDVHTQPHTSHITVAWLGNGTTEGQEARFTGSARSGT</sequence>
<evidence type="ECO:0000313" key="3">
    <source>
        <dbReference type="Proteomes" id="UP000703269"/>
    </source>
</evidence>
<feature type="region of interest" description="Disordered" evidence="1">
    <location>
        <begin position="1"/>
        <end position="29"/>
    </location>
</feature>
<evidence type="ECO:0000313" key="2">
    <source>
        <dbReference type="EMBL" id="GJE92358.1"/>
    </source>
</evidence>